<dbReference type="AlphaFoldDB" id="A0A9P0BD16"/>
<name>A0A9P0BD16_BRAAE</name>
<protein>
    <submittedName>
        <fullName evidence="2">Uncharacterized protein</fullName>
    </submittedName>
</protein>
<organism evidence="2 3">
    <name type="scientific">Brassicogethes aeneus</name>
    <name type="common">Rape pollen beetle</name>
    <name type="synonym">Meligethes aeneus</name>
    <dbReference type="NCBI Taxonomy" id="1431903"/>
    <lineage>
        <taxon>Eukaryota</taxon>
        <taxon>Metazoa</taxon>
        <taxon>Ecdysozoa</taxon>
        <taxon>Arthropoda</taxon>
        <taxon>Hexapoda</taxon>
        <taxon>Insecta</taxon>
        <taxon>Pterygota</taxon>
        <taxon>Neoptera</taxon>
        <taxon>Endopterygota</taxon>
        <taxon>Coleoptera</taxon>
        <taxon>Polyphaga</taxon>
        <taxon>Cucujiformia</taxon>
        <taxon>Nitidulidae</taxon>
        <taxon>Meligethinae</taxon>
        <taxon>Brassicogethes</taxon>
    </lineage>
</organism>
<feature type="region of interest" description="Disordered" evidence="1">
    <location>
        <begin position="194"/>
        <end position="243"/>
    </location>
</feature>
<feature type="compositionally biased region" description="Acidic residues" evidence="1">
    <location>
        <begin position="207"/>
        <end position="220"/>
    </location>
</feature>
<reference evidence="2" key="1">
    <citation type="submission" date="2021-12" db="EMBL/GenBank/DDBJ databases">
        <authorList>
            <person name="King R."/>
        </authorList>
    </citation>
    <scope>NUCLEOTIDE SEQUENCE</scope>
</reference>
<evidence type="ECO:0000313" key="3">
    <source>
        <dbReference type="Proteomes" id="UP001154078"/>
    </source>
</evidence>
<keyword evidence="3" id="KW-1185">Reference proteome</keyword>
<feature type="region of interest" description="Disordered" evidence="1">
    <location>
        <begin position="1"/>
        <end position="53"/>
    </location>
</feature>
<gene>
    <name evidence="2" type="ORF">MELIAE_LOCUS11072</name>
</gene>
<dbReference type="PANTHER" id="PTHR33480:SF1">
    <property type="entry name" value="TYR RECOMBINASE DOMAIN-CONTAINING PROTEIN"/>
    <property type="match status" value="1"/>
</dbReference>
<evidence type="ECO:0000256" key="1">
    <source>
        <dbReference type="SAM" id="MobiDB-lite"/>
    </source>
</evidence>
<dbReference type="EMBL" id="OV121139">
    <property type="protein sequence ID" value="CAH0561735.1"/>
    <property type="molecule type" value="Genomic_DNA"/>
</dbReference>
<proteinExistence type="predicted"/>
<feature type="compositionally biased region" description="Polar residues" evidence="1">
    <location>
        <begin position="44"/>
        <end position="53"/>
    </location>
</feature>
<sequence>MQILSELVPKSRPQPIGTIIKDPEPKTFEELKNSNDYSEPIVTPTKTKSLEDSSLVSIQPEIQVLSELLGPEDNPQSVGTIIEESDPESVEEVQNSNGYFKPIAALTKTKSWEDSFLDEVVPIQPAIQVSSDLLGPDDNPQSVGSIIEDLDSKNVKKLNKSNEYFKPIAVVSPRKTKSWETVVPIQPATQILSELFPEDNPQSDATIIEDSDPESVEEPYQDSGSEFQPSNEESSDSDNEMSDQRLNHLTKKNKVNTVVLEAEHHDPTNDDLCDDEELARDEASPKNVMIKSAVKLDGKRIRNKGHSCFFCQKIVINNLARHFELKHNEETEVAKILAKPKKSKERRDAFLALSRNGDFYHNCETLSLKKEELILTRRPTPDEIKFSSYTDYGPCPECLGFMLKRHIWHHLKYSCQSKEETVDENNDLLKSGKKMPIAESNALLNGILGKDVTVEFTNNIINKFKNDSISNVCKDDQTILKFGSFLFEKYDITQSELIRQSMRQLGRLTLQLIEKCLGDALKPEKFDAIIKATKQLCVETKEVAKRPEFGVPSL</sequence>
<accession>A0A9P0BD16</accession>
<dbReference type="Proteomes" id="UP001154078">
    <property type="component" value="Chromosome 8"/>
</dbReference>
<dbReference type="OrthoDB" id="10066781at2759"/>
<dbReference type="PANTHER" id="PTHR33480">
    <property type="entry name" value="SET DOMAIN-CONTAINING PROTEIN-RELATED"/>
    <property type="match status" value="1"/>
</dbReference>
<evidence type="ECO:0000313" key="2">
    <source>
        <dbReference type="EMBL" id="CAH0561735.1"/>
    </source>
</evidence>
<feature type="compositionally biased region" description="Basic and acidic residues" evidence="1">
    <location>
        <begin position="21"/>
        <end position="33"/>
    </location>
</feature>